<dbReference type="EC" id="2.7.7.43" evidence="7"/>
<dbReference type="SUPFAM" id="SSF53448">
    <property type="entry name" value="Nucleotide-diphospho-sugar transferases"/>
    <property type="match status" value="1"/>
</dbReference>
<dbReference type="SUPFAM" id="SSF56784">
    <property type="entry name" value="HAD-like"/>
    <property type="match status" value="1"/>
</dbReference>
<evidence type="ECO:0000256" key="9">
    <source>
        <dbReference type="ARBA" id="ARBA00022801"/>
    </source>
</evidence>
<dbReference type="EMBL" id="JBHUEE010000002">
    <property type="protein sequence ID" value="MFD1717027.1"/>
    <property type="molecule type" value="Genomic_DNA"/>
</dbReference>
<reference evidence="13" key="1">
    <citation type="journal article" date="2019" name="Int. J. Syst. Evol. Microbiol.">
        <title>The Global Catalogue of Microorganisms (GCM) 10K type strain sequencing project: providing services to taxonomists for standard genome sequencing and annotation.</title>
        <authorList>
            <consortium name="The Broad Institute Genomics Platform"/>
            <consortium name="The Broad Institute Genome Sequencing Center for Infectious Disease"/>
            <person name="Wu L."/>
            <person name="Ma J."/>
        </authorList>
    </citation>
    <scope>NUCLEOTIDE SEQUENCE [LARGE SCALE GENOMIC DNA]</scope>
    <source>
        <strain evidence="13">JCM 17130</strain>
    </source>
</reference>
<dbReference type="InterPro" id="IPR050793">
    <property type="entry name" value="CMP-NeuNAc_synthase"/>
</dbReference>
<evidence type="ECO:0000256" key="2">
    <source>
        <dbReference type="ARBA" id="ARBA00001946"/>
    </source>
</evidence>
<evidence type="ECO:0000256" key="3">
    <source>
        <dbReference type="ARBA" id="ARBA00005141"/>
    </source>
</evidence>
<organism evidence="12 13">
    <name type="scientific">Georgenia deserti</name>
    <dbReference type="NCBI Taxonomy" id="2093781"/>
    <lineage>
        <taxon>Bacteria</taxon>
        <taxon>Bacillati</taxon>
        <taxon>Actinomycetota</taxon>
        <taxon>Actinomycetes</taxon>
        <taxon>Micrococcales</taxon>
        <taxon>Bogoriellaceae</taxon>
        <taxon>Georgenia</taxon>
    </lineage>
</organism>
<accession>A0ABW4L3S7</accession>
<keyword evidence="8" id="KW-0479">Metal-binding</keyword>
<name>A0ABW4L3S7_9MICO</name>
<evidence type="ECO:0000256" key="4">
    <source>
        <dbReference type="ARBA" id="ARBA00005893"/>
    </source>
</evidence>
<feature type="compositionally biased region" description="Low complexity" evidence="11">
    <location>
        <begin position="404"/>
        <end position="420"/>
    </location>
</feature>
<dbReference type="SFLD" id="SFLDS00003">
    <property type="entry name" value="Haloacid_Dehalogenase"/>
    <property type="match status" value="1"/>
</dbReference>
<evidence type="ECO:0000256" key="7">
    <source>
        <dbReference type="ARBA" id="ARBA00012491"/>
    </source>
</evidence>
<dbReference type="Proteomes" id="UP001597277">
    <property type="component" value="Unassembled WGS sequence"/>
</dbReference>
<proteinExistence type="inferred from homology"/>
<dbReference type="InterPro" id="IPR036412">
    <property type="entry name" value="HAD-like_sf"/>
</dbReference>
<comment type="similarity">
    <text evidence="4">Belongs to the KdsC family.</text>
</comment>
<evidence type="ECO:0000256" key="1">
    <source>
        <dbReference type="ARBA" id="ARBA00001862"/>
    </source>
</evidence>
<dbReference type="PANTHER" id="PTHR21485">
    <property type="entry name" value="HAD SUPERFAMILY MEMBERS CMAS AND KDSC"/>
    <property type="match status" value="1"/>
</dbReference>
<keyword evidence="12" id="KW-0808">Transferase</keyword>
<evidence type="ECO:0000313" key="13">
    <source>
        <dbReference type="Proteomes" id="UP001597277"/>
    </source>
</evidence>
<dbReference type="PANTHER" id="PTHR21485:SF3">
    <property type="entry name" value="N-ACYLNEURAMINATE CYTIDYLYLTRANSFERASE"/>
    <property type="match status" value="1"/>
</dbReference>
<keyword evidence="9" id="KW-0378">Hydrolase</keyword>
<dbReference type="Gene3D" id="3.90.550.10">
    <property type="entry name" value="Spore Coat Polysaccharide Biosynthesis Protein SpsA, Chain A"/>
    <property type="match status" value="1"/>
</dbReference>
<dbReference type="SFLD" id="SFLDG01136">
    <property type="entry name" value="C1.6:_Phosphoserine_Phosphatas"/>
    <property type="match status" value="1"/>
</dbReference>
<dbReference type="GO" id="GO:0016779">
    <property type="term" value="F:nucleotidyltransferase activity"/>
    <property type="evidence" value="ECO:0007669"/>
    <property type="project" value="UniProtKB-KW"/>
</dbReference>
<keyword evidence="10" id="KW-0460">Magnesium</keyword>
<protein>
    <recommendedName>
        <fullName evidence="7">N-acylneuraminate cytidylyltransferase</fullName>
        <ecNumber evidence="7">2.7.7.43</ecNumber>
    </recommendedName>
</protein>
<comment type="caution">
    <text evidence="12">The sequence shown here is derived from an EMBL/GenBank/DDBJ whole genome shotgun (WGS) entry which is preliminary data.</text>
</comment>
<dbReference type="Gene3D" id="3.40.50.1000">
    <property type="entry name" value="HAD superfamily/HAD-like"/>
    <property type="match status" value="1"/>
</dbReference>
<dbReference type="SFLD" id="SFLDG01138">
    <property type="entry name" value="C1.6.2:_Deoxy-d-mannose-octulo"/>
    <property type="match status" value="1"/>
</dbReference>
<evidence type="ECO:0000313" key="12">
    <source>
        <dbReference type="EMBL" id="MFD1717027.1"/>
    </source>
</evidence>
<feature type="region of interest" description="Disordered" evidence="11">
    <location>
        <begin position="402"/>
        <end position="434"/>
    </location>
</feature>
<dbReference type="InterPro" id="IPR023214">
    <property type="entry name" value="HAD_sf"/>
</dbReference>
<comment type="subunit">
    <text evidence="6">Homotetramer.</text>
</comment>
<dbReference type="RefSeq" id="WP_388002491.1">
    <property type="nucleotide sequence ID" value="NZ_JBHUEE010000002.1"/>
</dbReference>
<evidence type="ECO:0000256" key="6">
    <source>
        <dbReference type="ARBA" id="ARBA00011881"/>
    </source>
</evidence>
<comment type="catalytic activity">
    <reaction evidence="1">
        <text>an N-acylneuraminate + CTP = a CMP-N-acyl-beta-neuraminate + diphosphate</text>
        <dbReference type="Rhea" id="RHEA:11344"/>
        <dbReference type="ChEBI" id="CHEBI:33019"/>
        <dbReference type="ChEBI" id="CHEBI:37563"/>
        <dbReference type="ChEBI" id="CHEBI:60073"/>
        <dbReference type="ChEBI" id="CHEBI:68671"/>
        <dbReference type="EC" id="2.7.7.43"/>
    </reaction>
</comment>
<dbReference type="CDD" id="cd02513">
    <property type="entry name" value="CMP-NeuAc_Synthase"/>
    <property type="match status" value="1"/>
</dbReference>
<gene>
    <name evidence="12" type="ORF">ACFSE6_04225</name>
</gene>
<evidence type="ECO:0000256" key="10">
    <source>
        <dbReference type="ARBA" id="ARBA00022842"/>
    </source>
</evidence>
<keyword evidence="12" id="KW-0548">Nucleotidyltransferase</keyword>
<dbReference type="Pfam" id="PF02348">
    <property type="entry name" value="CTP_transf_3"/>
    <property type="match status" value="1"/>
</dbReference>
<comment type="cofactor">
    <cofactor evidence="2">
        <name>Mg(2+)</name>
        <dbReference type="ChEBI" id="CHEBI:18420"/>
    </cofactor>
</comment>
<evidence type="ECO:0000256" key="5">
    <source>
        <dbReference type="ARBA" id="ARBA00010726"/>
    </source>
</evidence>
<evidence type="ECO:0000256" key="11">
    <source>
        <dbReference type="SAM" id="MobiDB-lite"/>
    </source>
</evidence>
<evidence type="ECO:0000256" key="8">
    <source>
        <dbReference type="ARBA" id="ARBA00022723"/>
    </source>
</evidence>
<dbReference type="InterPro" id="IPR029044">
    <property type="entry name" value="Nucleotide-diphossugar_trans"/>
</dbReference>
<comment type="pathway">
    <text evidence="3">Amino-sugar metabolism; N-acetylneuraminate metabolism.</text>
</comment>
<dbReference type="InterPro" id="IPR003329">
    <property type="entry name" value="Cytidylyl_trans"/>
</dbReference>
<keyword evidence="13" id="KW-1185">Reference proteome</keyword>
<dbReference type="Pfam" id="PF08282">
    <property type="entry name" value="Hydrolase_3"/>
    <property type="match status" value="1"/>
</dbReference>
<sequence length="434" mass="46045">MTRTAGAHSALVIIPARGGSQGVPLKNLQRVDGITLVGRAVHTATACGSVSSVIVSTDHDEIAAEARSHGARVVTRPQEIAGGTASSESALLHVLDQLEASGESVPAVTVLLQATSPFIDPQDLDTAVRRVLDDELDVVVAVSRTFDFQWRLDGDQASPVGHSTDYRPRRQERAPHYRETGAFYVMRTAGFRERQVRFFGRIGLQPSAPEWALEIDEPRDLWLARQLVGQPDAAALEPETTGGAEVASALDVDALVTDFDGVHTDDAAWVDQDGTEQVRVTRGDGMGISLLRRQVGIPVLILSTETNPVVAARAAKLRVDVRHGVDDKAAALRDWIADHGLDPARVAYVGNDVNDLAAMAVVGWPVAVADARPEALAAARIVLSRPGGKGAVREVCDRILASRPTAAGPGTGAPTTPVPGQESPGPTESFRKDV</sequence>
<dbReference type="InterPro" id="IPR010023">
    <property type="entry name" value="KdsC_fam"/>
</dbReference>
<comment type="similarity">
    <text evidence="5">Belongs to the CMP-NeuNAc synthase family.</text>
</comment>